<evidence type="ECO:0000313" key="1">
    <source>
        <dbReference type="EMBL" id="GAI74101.1"/>
    </source>
</evidence>
<protein>
    <submittedName>
        <fullName evidence="1">Uncharacterized protein</fullName>
    </submittedName>
</protein>
<dbReference type="AlphaFoldDB" id="X1S4N9"/>
<dbReference type="EMBL" id="BARW01014246">
    <property type="protein sequence ID" value="GAI74101.1"/>
    <property type="molecule type" value="Genomic_DNA"/>
</dbReference>
<feature type="non-terminal residue" evidence="1">
    <location>
        <position position="1"/>
    </location>
</feature>
<gene>
    <name evidence="1" type="ORF">S12H4_25415</name>
</gene>
<proteinExistence type="predicted"/>
<sequence length="33" mass="3690">DRKKRAMHPKCEAHNSLQKGGVLSAIFLWAAIL</sequence>
<accession>X1S4N9</accession>
<comment type="caution">
    <text evidence="1">The sequence shown here is derived from an EMBL/GenBank/DDBJ whole genome shotgun (WGS) entry which is preliminary data.</text>
</comment>
<name>X1S4N9_9ZZZZ</name>
<reference evidence="1" key="1">
    <citation type="journal article" date="2014" name="Front. Microbiol.">
        <title>High frequency of phylogenetically diverse reductive dehalogenase-homologous genes in deep subseafloor sedimentary metagenomes.</title>
        <authorList>
            <person name="Kawai M."/>
            <person name="Futagami T."/>
            <person name="Toyoda A."/>
            <person name="Takaki Y."/>
            <person name="Nishi S."/>
            <person name="Hori S."/>
            <person name="Arai W."/>
            <person name="Tsubouchi T."/>
            <person name="Morono Y."/>
            <person name="Uchiyama I."/>
            <person name="Ito T."/>
            <person name="Fujiyama A."/>
            <person name="Inagaki F."/>
            <person name="Takami H."/>
        </authorList>
    </citation>
    <scope>NUCLEOTIDE SEQUENCE</scope>
    <source>
        <strain evidence="1">Expedition CK06-06</strain>
    </source>
</reference>
<organism evidence="1">
    <name type="scientific">marine sediment metagenome</name>
    <dbReference type="NCBI Taxonomy" id="412755"/>
    <lineage>
        <taxon>unclassified sequences</taxon>
        <taxon>metagenomes</taxon>
        <taxon>ecological metagenomes</taxon>
    </lineage>
</organism>